<proteinExistence type="predicted"/>
<reference evidence="1 2" key="1">
    <citation type="submission" date="2020-08" db="EMBL/GenBank/DDBJ databases">
        <title>Sequencing the genomes of 1000 actinobacteria strains.</title>
        <authorList>
            <person name="Klenk H.-P."/>
        </authorList>
    </citation>
    <scope>NUCLEOTIDE SEQUENCE [LARGE SCALE GENOMIC DNA]</scope>
    <source>
        <strain evidence="1 2">DSM 28238</strain>
    </source>
</reference>
<comment type="caution">
    <text evidence="1">The sequence shown here is derived from an EMBL/GenBank/DDBJ whole genome shotgun (WGS) entry which is preliminary data.</text>
</comment>
<accession>A0A7W5TQ14</accession>
<name>A0A7W5TQ14_9MICC</name>
<dbReference type="AlphaFoldDB" id="A0A7W5TQ14"/>
<sequence>MMEFARACRTEREPKLTHPFTGERVACWFSCSMDDRYNLLGFWDGNDPFYVIQRVSFVDALYFPRRRLLLGFRHITYFMLEKLAERIEHEAAFPSTRRQFKGFVVSHHRPYHFFYEVGPALWEHVRQVSDKEGSAPAEIVQLHGGEYFPLERLVSNRTIYSTNSAYLNHVTGLLGTFYVKLGYSGYPESDLDGILERFDERVRGSLSSLPKSRREKNTTSLAFDISTARGTWATLDEDIPKVVNAVAEVRGGPVRVYLDGWTLSLTPNDLDLRHMNGELQLAQQMAAAMQDTVDVTVLVGASPVIKLEAFSALDAFVTRSGTGSMLVSRVLNKPGIVHGSGLSDYEEIHKQGDDVEFMFGDSSRHKAENESLRKISYDLDWKDVADRLIRLLPASAQR</sequence>
<gene>
    <name evidence="1" type="ORF">FHX47_001224</name>
</gene>
<dbReference type="EMBL" id="JACIBT010000002">
    <property type="protein sequence ID" value="MBB3667605.1"/>
    <property type="molecule type" value="Genomic_DNA"/>
</dbReference>
<protein>
    <submittedName>
        <fullName evidence="1">Uncharacterized protein</fullName>
    </submittedName>
</protein>
<evidence type="ECO:0000313" key="2">
    <source>
        <dbReference type="Proteomes" id="UP000547528"/>
    </source>
</evidence>
<keyword evidence="2" id="KW-1185">Reference proteome</keyword>
<organism evidence="1 2">
    <name type="scientific">Garicola koreensis</name>
    <dbReference type="NCBI Taxonomy" id="1262554"/>
    <lineage>
        <taxon>Bacteria</taxon>
        <taxon>Bacillati</taxon>
        <taxon>Actinomycetota</taxon>
        <taxon>Actinomycetes</taxon>
        <taxon>Micrococcales</taxon>
        <taxon>Micrococcaceae</taxon>
        <taxon>Garicola</taxon>
    </lineage>
</organism>
<evidence type="ECO:0000313" key="1">
    <source>
        <dbReference type="EMBL" id="MBB3667605.1"/>
    </source>
</evidence>
<dbReference type="Proteomes" id="UP000547528">
    <property type="component" value="Unassembled WGS sequence"/>
</dbReference>
<dbReference type="RefSeq" id="WP_183358017.1">
    <property type="nucleotide sequence ID" value="NZ_BAABKR010000001.1"/>
</dbReference>